<dbReference type="InterPro" id="IPR011050">
    <property type="entry name" value="Pectin_lyase_fold/virulence"/>
</dbReference>
<evidence type="ECO:0000259" key="2">
    <source>
        <dbReference type="Pfam" id="PF12708"/>
    </source>
</evidence>
<organism evidence="3 4">
    <name type="scientific">Phaeodactylibacter xiamenensis</name>
    <dbReference type="NCBI Taxonomy" id="1524460"/>
    <lineage>
        <taxon>Bacteria</taxon>
        <taxon>Pseudomonadati</taxon>
        <taxon>Bacteroidota</taxon>
        <taxon>Saprospiria</taxon>
        <taxon>Saprospirales</taxon>
        <taxon>Haliscomenobacteraceae</taxon>
        <taxon>Phaeodactylibacter</taxon>
    </lineage>
</organism>
<evidence type="ECO:0000313" key="4">
    <source>
        <dbReference type="Proteomes" id="UP000029736"/>
    </source>
</evidence>
<feature type="chain" id="PRO_5001939639" description="Rhamnogalacturonase A/B/Epimerase-like pectate lyase domain-containing protein" evidence="1">
    <location>
        <begin position="24"/>
        <end position="176"/>
    </location>
</feature>
<sequence>MKRFRTLILLTTLALPFSLLAQAQTIFAVQEYGAKGDGATVNTQAIQAAINAAHEAGGGRVLISGGTFLSGTLVLRSGVEIHVTAGDTLLGSPYLRDYPDMEQRTIRSYTERYSRKAFIYAESATDIALTGRGMIHGNSYAPEFKAAEHDRDKPLGMRLISCKRVKVEAGYTRQDS</sequence>
<dbReference type="InterPro" id="IPR024535">
    <property type="entry name" value="RHGA/B-epi-like_pectate_lyase"/>
</dbReference>
<dbReference type="PANTHER" id="PTHR31339">
    <property type="entry name" value="PECTIN LYASE-RELATED"/>
    <property type="match status" value="1"/>
</dbReference>
<dbReference type="PANTHER" id="PTHR31339:SF0">
    <property type="entry name" value="PECTIN LYASE-LIKE SUPERFAMILY PROTEIN"/>
    <property type="match status" value="1"/>
</dbReference>
<proteinExistence type="predicted"/>
<dbReference type="Proteomes" id="UP000029736">
    <property type="component" value="Unassembled WGS sequence"/>
</dbReference>
<name>A0A098S0C8_9BACT</name>
<accession>A0A098S0C8</accession>
<dbReference type="OrthoDB" id="9795222at2"/>
<dbReference type="InterPro" id="IPR012334">
    <property type="entry name" value="Pectin_lyas_fold"/>
</dbReference>
<feature type="domain" description="Rhamnogalacturonase A/B/Epimerase-like pectate lyase" evidence="2">
    <location>
        <begin position="27"/>
        <end position="81"/>
    </location>
</feature>
<keyword evidence="1" id="KW-0732">Signal</keyword>
<protein>
    <recommendedName>
        <fullName evidence="2">Rhamnogalacturonase A/B/Epimerase-like pectate lyase domain-containing protein</fullName>
    </recommendedName>
</protein>
<dbReference type="Gene3D" id="2.160.20.10">
    <property type="entry name" value="Single-stranded right-handed beta-helix, Pectin lyase-like"/>
    <property type="match status" value="1"/>
</dbReference>
<dbReference type="AlphaFoldDB" id="A0A098S0C8"/>
<dbReference type="EMBL" id="JPOS01000084">
    <property type="protein sequence ID" value="KGE85586.1"/>
    <property type="molecule type" value="Genomic_DNA"/>
</dbReference>
<keyword evidence="4" id="KW-1185">Reference proteome</keyword>
<dbReference type="RefSeq" id="WP_052516380.1">
    <property type="nucleotide sequence ID" value="NZ_JBKAGJ010000003.1"/>
</dbReference>
<reference evidence="3 4" key="1">
    <citation type="journal article" date="2014" name="Int. J. Syst. Evol. Microbiol.">
        <title>Phaeodactylibacter xiamenensis gen. nov., sp. nov., a member of the family Saprospiraceae isolated from the marine alga Phaeodactylum tricornutum.</title>
        <authorList>
            <person name="Chen Z.Jr."/>
            <person name="Lei X."/>
            <person name="Lai Q."/>
            <person name="Li Y."/>
            <person name="Zhang B."/>
            <person name="Zhang J."/>
            <person name="Zhang H."/>
            <person name="Yang L."/>
            <person name="Zheng W."/>
            <person name="Tian Y."/>
            <person name="Yu Z."/>
            <person name="Xu H.Jr."/>
            <person name="Zheng T."/>
        </authorList>
    </citation>
    <scope>NUCLEOTIDE SEQUENCE [LARGE SCALE GENOMIC DNA]</scope>
    <source>
        <strain evidence="3 4">KD52</strain>
    </source>
</reference>
<gene>
    <name evidence="3" type="ORF">IX84_26140</name>
</gene>
<evidence type="ECO:0000256" key="1">
    <source>
        <dbReference type="SAM" id="SignalP"/>
    </source>
</evidence>
<dbReference type="SUPFAM" id="SSF51126">
    <property type="entry name" value="Pectin lyase-like"/>
    <property type="match status" value="1"/>
</dbReference>
<dbReference type="InterPro" id="IPR051801">
    <property type="entry name" value="GH28_Enzymes"/>
</dbReference>
<feature type="signal peptide" evidence="1">
    <location>
        <begin position="1"/>
        <end position="23"/>
    </location>
</feature>
<dbReference type="Pfam" id="PF12708">
    <property type="entry name" value="Pect-lyase_RHGA_epim"/>
    <property type="match status" value="1"/>
</dbReference>
<evidence type="ECO:0000313" key="3">
    <source>
        <dbReference type="EMBL" id="KGE85586.1"/>
    </source>
</evidence>
<comment type="caution">
    <text evidence="3">The sequence shown here is derived from an EMBL/GenBank/DDBJ whole genome shotgun (WGS) entry which is preliminary data.</text>
</comment>
<dbReference type="STRING" id="1524460.IX84_26140"/>